<feature type="region of interest" description="Disordered" evidence="1">
    <location>
        <begin position="105"/>
        <end position="143"/>
    </location>
</feature>
<accession>A0AB34FBL7</accession>
<comment type="caution">
    <text evidence="2">The sequence shown here is derived from an EMBL/GenBank/DDBJ whole genome shotgun (WGS) entry which is preliminary data.</text>
</comment>
<keyword evidence="3" id="KW-1185">Reference proteome</keyword>
<name>A0AB34FBL7_9HYPO</name>
<dbReference type="AlphaFoldDB" id="A0AB34FBL7"/>
<proteinExistence type="predicted"/>
<protein>
    <submittedName>
        <fullName evidence="2">Transcription initiation factor tfiid 23-30kda subunit</fullName>
    </submittedName>
</protein>
<dbReference type="EMBL" id="JAQHRD010000032">
    <property type="protein sequence ID" value="KAJ6436086.1"/>
    <property type="molecule type" value="Genomic_DNA"/>
</dbReference>
<organism evidence="2 3">
    <name type="scientific">Purpureocillium lavendulum</name>
    <dbReference type="NCBI Taxonomy" id="1247861"/>
    <lineage>
        <taxon>Eukaryota</taxon>
        <taxon>Fungi</taxon>
        <taxon>Dikarya</taxon>
        <taxon>Ascomycota</taxon>
        <taxon>Pezizomycotina</taxon>
        <taxon>Sordariomycetes</taxon>
        <taxon>Hypocreomycetidae</taxon>
        <taxon>Hypocreales</taxon>
        <taxon>Ophiocordycipitaceae</taxon>
        <taxon>Purpureocillium</taxon>
    </lineage>
</organism>
<dbReference type="Proteomes" id="UP001163105">
    <property type="component" value="Unassembled WGS sequence"/>
</dbReference>
<evidence type="ECO:0000256" key="1">
    <source>
        <dbReference type="SAM" id="MobiDB-lite"/>
    </source>
</evidence>
<evidence type="ECO:0000313" key="3">
    <source>
        <dbReference type="Proteomes" id="UP001163105"/>
    </source>
</evidence>
<evidence type="ECO:0000313" key="2">
    <source>
        <dbReference type="EMBL" id="KAJ6436086.1"/>
    </source>
</evidence>
<gene>
    <name evidence="2" type="ORF">O9K51_11399</name>
</gene>
<reference evidence="2" key="1">
    <citation type="submission" date="2023-01" db="EMBL/GenBank/DDBJ databases">
        <title>The growth and conidiation of Purpureocillium lavendulum are regulated by nitrogen source and histone H3K14 acetylation.</title>
        <authorList>
            <person name="Tang P."/>
            <person name="Han J."/>
            <person name="Zhang C."/>
            <person name="Tang P."/>
            <person name="Qi F."/>
            <person name="Zhang K."/>
            <person name="Liang L."/>
        </authorList>
    </citation>
    <scope>NUCLEOTIDE SEQUENCE</scope>
    <source>
        <strain evidence="2">YMF1.00683</strain>
    </source>
</reference>
<sequence length="232" mass="25550">MVRTTRNSGSRKRTIDDRGKLRRRCRQLLADHIEQRTGWAIEPAKVRLVPTDKEWYSWSFRPAAAHLFSKNLSDHNDVAYNELCTGVGVTFEAVPLPFITDAGAASPCPDSGAQLDEAPPRQQRQSSAETPEPGETSMAGGESGALLQRVRRLQELVDAADVGKRLLEQELEAVRVECARLGEERRGTTERAIAREILLCKCLDVLNAIPTSVAELKDEISEALGRNAFGTG</sequence>